<keyword evidence="1" id="KW-0677">Repeat</keyword>
<evidence type="ECO:0000256" key="2">
    <source>
        <dbReference type="PROSITE-ProRule" id="PRU00504"/>
    </source>
</evidence>
<evidence type="ECO:0000313" key="5">
    <source>
        <dbReference type="EMBL" id="MBA4633341.1"/>
    </source>
</evidence>
<sequence>MDFSSKHLLLVLLAFVVLFSGFSSVSASTPPAKVVSGFISSSLSRLMKWVWSLKSTTKTASSGRSMMKFESGYTVETVFDGSKLGIDPYSIELLPNGELLILDSANNNLYRISSSLSLYSRPKLVAGSPEGYAGHVDGKHREARMNHPKGVAVDDRGNIYVADTENMAIRKISDTGVTTIAGGKRSRGGGHVDGPSDEAKFSDDFDVVYVGSSCSLLVIDRGNRAIREIQLHFDDCAYQYESSFPLGIVVLLAAGFFGYMLALLQRRVGSIVSSQNDGRATRSVSSTLYQKTPSFGRPLLIPTEDELEKQEEGFFGSLGKLLVTAGTAALDIVGGVFPGLKRKAMAYQYQNEGHYQQPNTGVSQESFEIPKEEEPPSIETRAPTPKKTYAFMSKDAEKMQQQLRQSRAFYCGWAGEFQQPQLQPQQQKQKHQQRHQHHSTIPQTYFEQNSEKNEIIFGAAQERRPQTVMKPTDYARDGLINHQNVRPRSGHTRHLSSYT</sequence>
<keyword evidence="4" id="KW-0732">Signal</keyword>
<feature type="compositionally biased region" description="Basic residues" evidence="3">
    <location>
        <begin position="488"/>
        <end position="499"/>
    </location>
</feature>
<feature type="chain" id="PRO_5027773710" evidence="4">
    <location>
        <begin position="28"/>
        <end position="499"/>
    </location>
</feature>
<protein>
    <submittedName>
        <fullName evidence="5">Uncharacterized protein</fullName>
    </submittedName>
</protein>
<feature type="repeat" description="NHL" evidence="2">
    <location>
        <begin position="146"/>
        <end position="175"/>
    </location>
</feature>
<feature type="compositionally biased region" description="Basic residues" evidence="3">
    <location>
        <begin position="428"/>
        <end position="438"/>
    </location>
</feature>
<dbReference type="PANTHER" id="PTHR13833:SF57">
    <property type="entry name" value="NHL REPEAT PROTEIN"/>
    <property type="match status" value="1"/>
</dbReference>
<organism evidence="5">
    <name type="scientific">Opuntia streptacantha</name>
    <name type="common">Prickly pear cactus</name>
    <name type="synonym">Opuntia cardona</name>
    <dbReference type="NCBI Taxonomy" id="393608"/>
    <lineage>
        <taxon>Eukaryota</taxon>
        <taxon>Viridiplantae</taxon>
        <taxon>Streptophyta</taxon>
        <taxon>Embryophyta</taxon>
        <taxon>Tracheophyta</taxon>
        <taxon>Spermatophyta</taxon>
        <taxon>Magnoliopsida</taxon>
        <taxon>eudicotyledons</taxon>
        <taxon>Gunneridae</taxon>
        <taxon>Pentapetalae</taxon>
        <taxon>Caryophyllales</taxon>
        <taxon>Cactineae</taxon>
        <taxon>Cactaceae</taxon>
        <taxon>Opuntioideae</taxon>
        <taxon>Opuntia</taxon>
    </lineage>
</organism>
<evidence type="ECO:0000256" key="1">
    <source>
        <dbReference type="ARBA" id="ARBA00022737"/>
    </source>
</evidence>
<dbReference type="InterPro" id="IPR011042">
    <property type="entry name" value="6-blade_b-propeller_TolB-like"/>
</dbReference>
<feature type="region of interest" description="Disordered" evidence="3">
    <location>
        <begin position="478"/>
        <end position="499"/>
    </location>
</feature>
<accession>A0A7C9D411</accession>
<reference evidence="5" key="1">
    <citation type="journal article" date="2013" name="J. Plant Res.">
        <title>Effect of fungi and light on seed germination of three Opuntia species from semiarid lands of central Mexico.</title>
        <authorList>
            <person name="Delgado-Sanchez P."/>
            <person name="Jimenez-Bremont J.F."/>
            <person name="Guerrero-Gonzalez Mde L."/>
            <person name="Flores J."/>
        </authorList>
    </citation>
    <scope>NUCLEOTIDE SEQUENCE</scope>
    <source>
        <tissue evidence="5">Cladode</tissue>
    </source>
</reference>
<proteinExistence type="predicted"/>
<name>A0A7C9D411_OPUST</name>
<dbReference type="PANTHER" id="PTHR13833">
    <property type="match status" value="1"/>
</dbReference>
<dbReference type="EMBL" id="GISG01086510">
    <property type="protein sequence ID" value="MBA4633341.1"/>
    <property type="molecule type" value="Transcribed_RNA"/>
</dbReference>
<dbReference type="AlphaFoldDB" id="A0A7C9D411"/>
<feature type="signal peptide" evidence="4">
    <location>
        <begin position="1"/>
        <end position="27"/>
    </location>
</feature>
<feature type="region of interest" description="Disordered" evidence="3">
    <location>
        <begin position="355"/>
        <end position="385"/>
    </location>
</feature>
<dbReference type="PROSITE" id="PS51125">
    <property type="entry name" value="NHL"/>
    <property type="match status" value="1"/>
</dbReference>
<feature type="compositionally biased region" description="Polar residues" evidence="3">
    <location>
        <begin position="355"/>
        <end position="364"/>
    </location>
</feature>
<dbReference type="Pfam" id="PF01436">
    <property type="entry name" value="NHL"/>
    <property type="match status" value="1"/>
</dbReference>
<feature type="region of interest" description="Disordered" evidence="3">
    <location>
        <begin position="421"/>
        <end position="448"/>
    </location>
</feature>
<dbReference type="Gene3D" id="2.120.10.30">
    <property type="entry name" value="TolB, C-terminal domain"/>
    <property type="match status" value="1"/>
</dbReference>
<evidence type="ECO:0000256" key="4">
    <source>
        <dbReference type="SAM" id="SignalP"/>
    </source>
</evidence>
<reference evidence="5" key="2">
    <citation type="submission" date="2020-07" db="EMBL/GenBank/DDBJ databases">
        <authorList>
            <person name="Vera ALvarez R."/>
            <person name="Arias-Moreno D.M."/>
            <person name="Jimenez-Jacinto V."/>
            <person name="Jimenez-Bremont J.F."/>
            <person name="Swaminathan K."/>
            <person name="Moose S.P."/>
            <person name="Guerrero-Gonzalez M.L."/>
            <person name="Marino-Ramirez L."/>
            <person name="Landsman D."/>
            <person name="Rodriguez-Kessler M."/>
            <person name="Delgado-Sanchez P."/>
        </authorList>
    </citation>
    <scope>NUCLEOTIDE SEQUENCE</scope>
    <source>
        <tissue evidence="5">Cladode</tissue>
    </source>
</reference>
<feature type="compositionally biased region" description="Polar residues" evidence="3">
    <location>
        <begin position="439"/>
        <end position="448"/>
    </location>
</feature>
<dbReference type="InterPro" id="IPR001258">
    <property type="entry name" value="NHL_repeat"/>
</dbReference>
<dbReference type="SUPFAM" id="SSF101898">
    <property type="entry name" value="NHL repeat"/>
    <property type="match status" value="1"/>
</dbReference>
<evidence type="ECO:0000256" key="3">
    <source>
        <dbReference type="SAM" id="MobiDB-lite"/>
    </source>
</evidence>